<comment type="similarity">
    <text evidence="2 9">Belongs to the WD repeat EIF2A family.</text>
</comment>
<dbReference type="EnsemblMetazoa" id="Aqu2.1.19998_001">
    <property type="protein sequence ID" value="Aqu2.1.19998_001"/>
    <property type="gene ID" value="Aqu2.1.19998"/>
</dbReference>
<proteinExistence type="inferred from homology"/>
<dbReference type="GO" id="GO:0003743">
    <property type="term" value="F:translation initiation factor activity"/>
    <property type="evidence" value="ECO:0007669"/>
    <property type="project" value="UniProtKB-UniRule"/>
</dbReference>
<evidence type="ECO:0000313" key="12">
    <source>
        <dbReference type="EnsemblMetazoa" id="Aqu2.1.19998_001"/>
    </source>
</evidence>
<keyword evidence="4 9" id="KW-0396">Initiation factor</keyword>
<dbReference type="GO" id="GO:0000049">
    <property type="term" value="F:tRNA binding"/>
    <property type="evidence" value="ECO:0007669"/>
    <property type="project" value="UniProtKB-UniRule"/>
</dbReference>
<accession>A0A1X7TX88</accession>
<dbReference type="Pfam" id="PF08662">
    <property type="entry name" value="eIF2A"/>
    <property type="match status" value="1"/>
</dbReference>
<feature type="region of interest" description="Disordered" evidence="10">
    <location>
        <begin position="455"/>
        <end position="508"/>
    </location>
</feature>
<dbReference type="GO" id="GO:0022627">
    <property type="term" value="C:cytosolic small ribosomal subunit"/>
    <property type="evidence" value="ECO:0007669"/>
    <property type="project" value="TreeGrafter"/>
</dbReference>
<keyword evidence="13" id="KW-1185">Reference proteome</keyword>
<evidence type="ECO:0000313" key="13">
    <source>
        <dbReference type="Proteomes" id="UP000007879"/>
    </source>
</evidence>
<evidence type="ECO:0000256" key="7">
    <source>
        <dbReference type="ARBA" id="ARBA00022845"/>
    </source>
</evidence>
<keyword evidence="7 9" id="KW-0810">Translation regulation</keyword>
<organism evidence="12">
    <name type="scientific">Amphimedon queenslandica</name>
    <name type="common">Sponge</name>
    <dbReference type="NCBI Taxonomy" id="400682"/>
    <lineage>
        <taxon>Eukaryota</taxon>
        <taxon>Metazoa</taxon>
        <taxon>Porifera</taxon>
        <taxon>Demospongiae</taxon>
        <taxon>Heteroscleromorpha</taxon>
        <taxon>Haplosclerida</taxon>
        <taxon>Niphatidae</taxon>
        <taxon>Amphimedon</taxon>
    </lineage>
</organism>
<dbReference type="EnsemblMetazoa" id="XM_011408276.2">
    <property type="protein sequence ID" value="XP_011406578.1"/>
    <property type="gene ID" value="LOC105314231"/>
</dbReference>
<dbReference type="Gene3D" id="2.130.10.10">
    <property type="entry name" value="YVTN repeat-like/Quinoprotein amine dehydrogenase"/>
    <property type="match status" value="1"/>
</dbReference>
<evidence type="ECO:0000256" key="6">
    <source>
        <dbReference type="ARBA" id="ARBA00022737"/>
    </source>
</evidence>
<dbReference type="GO" id="GO:0043022">
    <property type="term" value="F:ribosome binding"/>
    <property type="evidence" value="ECO:0007669"/>
    <property type="project" value="UniProtKB-UniRule"/>
</dbReference>
<dbReference type="PIRSF" id="PIRSF017222">
    <property type="entry name" value="eIF2A"/>
    <property type="match status" value="1"/>
</dbReference>
<dbReference type="FunCoup" id="A0A1X7TX88">
    <property type="interactions" value="926"/>
</dbReference>
<comment type="function">
    <text evidence="1 9">Functions in the early steps of protein synthesis of a small number of specific mRNAs. Acts by directing the binding of methionyl-tRNAi to 40S ribosomal subunits. In contrast to the eIF-2 complex, it binds methionyl-tRNAi to 40S subunits in a codon-dependent manner, whereas the eIF-2 complex binds methionyl-tRNAi to 40S subunits in a GTP-dependent manner.</text>
</comment>
<dbReference type="InterPro" id="IPR013979">
    <property type="entry name" value="TIF_beta_prop-like"/>
</dbReference>
<dbReference type="InterPro" id="IPR015943">
    <property type="entry name" value="WD40/YVTN_repeat-like_dom_sf"/>
</dbReference>
<evidence type="ECO:0000256" key="2">
    <source>
        <dbReference type="ARBA" id="ARBA00009573"/>
    </source>
</evidence>
<dbReference type="OrthoDB" id="2194683at2759"/>
<feature type="compositionally biased region" description="Basic residues" evidence="10">
    <location>
        <begin position="488"/>
        <end position="499"/>
    </location>
</feature>
<dbReference type="STRING" id="400682.A0A1X7TX88"/>
<evidence type="ECO:0000256" key="8">
    <source>
        <dbReference type="ARBA" id="ARBA00022917"/>
    </source>
</evidence>
<keyword evidence="8 9" id="KW-0648">Protein biosynthesis</keyword>
<dbReference type="GO" id="GO:0006417">
    <property type="term" value="P:regulation of translation"/>
    <property type="evidence" value="ECO:0007669"/>
    <property type="project" value="UniProtKB-KW"/>
</dbReference>
<evidence type="ECO:0000256" key="9">
    <source>
        <dbReference type="PIRNR" id="PIRNR017222"/>
    </source>
</evidence>
<evidence type="ECO:0000256" key="4">
    <source>
        <dbReference type="ARBA" id="ARBA00022540"/>
    </source>
</evidence>
<gene>
    <name evidence="12" type="primary">105314231</name>
</gene>
<evidence type="ECO:0000256" key="10">
    <source>
        <dbReference type="SAM" id="MobiDB-lite"/>
    </source>
</evidence>
<dbReference type="Proteomes" id="UP000007879">
    <property type="component" value="Unassembled WGS sequence"/>
</dbReference>
<dbReference type="GO" id="GO:0003729">
    <property type="term" value="F:mRNA binding"/>
    <property type="evidence" value="ECO:0007669"/>
    <property type="project" value="TreeGrafter"/>
</dbReference>
<name>A0A1X7TX88_AMPQE</name>
<evidence type="ECO:0000256" key="3">
    <source>
        <dbReference type="ARBA" id="ARBA00013819"/>
    </source>
</evidence>
<dbReference type="InterPro" id="IPR011387">
    <property type="entry name" value="TIF2A"/>
</dbReference>
<dbReference type="KEGG" id="aqu:105314231"/>
<feature type="domain" description="Translation initiation factor beta propellor-like" evidence="11">
    <location>
        <begin position="227"/>
        <end position="420"/>
    </location>
</feature>
<dbReference type="SUPFAM" id="SSF82171">
    <property type="entry name" value="DPP6 N-terminal domain-like"/>
    <property type="match status" value="1"/>
</dbReference>
<dbReference type="InterPro" id="IPR011659">
    <property type="entry name" value="WD40"/>
</dbReference>
<feature type="region of interest" description="Disordered" evidence="10">
    <location>
        <begin position="1"/>
        <end position="24"/>
    </location>
</feature>
<keyword evidence="6" id="KW-0677">Repeat</keyword>
<dbReference type="Pfam" id="PF07676">
    <property type="entry name" value="PD40"/>
    <property type="match status" value="1"/>
</dbReference>
<reference evidence="13" key="1">
    <citation type="journal article" date="2010" name="Nature">
        <title>The Amphimedon queenslandica genome and the evolution of animal complexity.</title>
        <authorList>
            <person name="Srivastava M."/>
            <person name="Simakov O."/>
            <person name="Chapman J."/>
            <person name="Fahey B."/>
            <person name="Gauthier M.E."/>
            <person name="Mitros T."/>
            <person name="Richards G.S."/>
            <person name="Conaco C."/>
            <person name="Dacre M."/>
            <person name="Hellsten U."/>
            <person name="Larroux C."/>
            <person name="Putnam N.H."/>
            <person name="Stanke M."/>
            <person name="Adamska M."/>
            <person name="Darling A."/>
            <person name="Degnan S.M."/>
            <person name="Oakley T.H."/>
            <person name="Plachetzki D.C."/>
            <person name="Zhai Y."/>
            <person name="Adamski M."/>
            <person name="Calcino A."/>
            <person name="Cummins S.F."/>
            <person name="Goodstein D.M."/>
            <person name="Harris C."/>
            <person name="Jackson D.J."/>
            <person name="Leys S.P."/>
            <person name="Shu S."/>
            <person name="Woodcroft B.J."/>
            <person name="Vervoort M."/>
            <person name="Kosik K.S."/>
            <person name="Manning G."/>
            <person name="Degnan B.M."/>
            <person name="Rokhsar D.S."/>
        </authorList>
    </citation>
    <scope>NUCLEOTIDE SEQUENCE [LARGE SCALE GENOMIC DNA]</scope>
</reference>
<dbReference type="AlphaFoldDB" id="A0A1X7TX88"/>
<dbReference type="InParanoid" id="A0A1X7TX88"/>
<evidence type="ECO:0000256" key="5">
    <source>
        <dbReference type="ARBA" id="ARBA00022574"/>
    </source>
</evidence>
<keyword evidence="5" id="KW-0853">WD repeat</keyword>
<dbReference type="PANTHER" id="PTHR13227">
    <property type="entry name" value="EUKARYOTIC TRANSLATION INITIATION FACTOR 2A"/>
    <property type="match status" value="1"/>
</dbReference>
<sequence length="583" mass="64916">MAASMEAQTSSIPSPPPSSDHSSLFVSRGSTGLKLWKVGEKDPLRIISSDGNIRSIAWSPNGEKLAYSSREGSVVCDMPGGSVLHTLEYPATNIAFSPLGTFLLLWEPYAVARGETGKPNLHVWSMRDKEIIIEYYQKRLDNWLIQWSKDESVCARNVTNEVHFFEGCPGKSPGHRLVIDQLSSFSLSPSLPLHVSVHVKGSKGAPSVVRIYKYPVFTGSGSVIANKSFYKADTVQMKWDHEGKGVLVLTTTDVDKSGESYYGEQHLYYLTVKGDGSMVPLDKKGPVYSVEWSPTATEFCVIYGFMPSKAALFNSKCDLIFDFGITHRNTALYNKYGSLIFLAGFGNLRGNMEFWNNEKRTLIGKGQASDSTQCEWSHDGVHILTATTAPRLRVGNGFKVWKYNGDLIFEIGTKDREELWECSWLPANELIPPVIKEPSAAASKQLIDKPVAAYVPPSLRGKQPSRPVKKDIISEDTTKAEPLSKSAAKNKKKREAQKHKKDDKTTEQLEAIATASYITGRSQESSSTLNDNEKRIKALRKKLRQIDLLKEQVKEGKTLEANQLEKLKTESSIIEEIKELELK</sequence>
<dbReference type="PANTHER" id="PTHR13227:SF0">
    <property type="entry name" value="EUKARYOTIC TRANSLATION INITIATION FACTOR 2A"/>
    <property type="match status" value="1"/>
</dbReference>
<reference evidence="12" key="2">
    <citation type="submission" date="2017-05" db="UniProtKB">
        <authorList>
            <consortium name="EnsemblMetazoa"/>
        </authorList>
    </citation>
    <scope>IDENTIFICATION</scope>
</reference>
<evidence type="ECO:0000256" key="1">
    <source>
        <dbReference type="ARBA" id="ARBA00003993"/>
    </source>
</evidence>
<protein>
    <recommendedName>
        <fullName evidence="3 9">Eukaryotic translation initiation factor 2A</fullName>
        <shortName evidence="9">eIF-2A</shortName>
    </recommendedName>
</protein>
<evidence type="ECO:0000259" key="11">
    <source>
        <dbReference type="Pfam" id="PF08662"/>
    </source>
</evidence>
<feature type="compositionally biased region" description="Basic and acidic residues" evidence="10">
    <location>
        <begin position="468"/>
        <end position="479"/>
    </location>
</feature>